<protein>
    <recommendedName>
        <fullName evidence="3">Tyrosine specific protein phosphatases domain-containing protein</fullName>
    </recommendedName>
</protein>
<dbReference type="Pfam" id="PF13350">
    <property type="entry name" value="Y_phosphatase3"/>
    <property type="match status" value="1"/>
</dbReference>
<proteinExistence type="predicted"/>
<name>A0ABR4XP20_9LACO</name>
<evidence type="ECO:0008006" key="3">
    <source>
        <dbReference type="Google" id="ProtNLM"/>
    </source>
</evidence>
<comment type="caution">
    <text evidence="1">The sequence shown here is derived from an EMBL/GenBank/DDBJ whole genome shotgun (WGS) entry which is preliminary data.</text>
</comment>
<dbReference type="InterPro" id="IPR026893">
    <property type="entry name" value="Tyr/Ser_Pase_IphP-type"/>
</dbReference>
<keyword evidence="2" id="KW-1185">Reference proteome</keyword>
<dbReference type="EMBL" id="AXCV01000679">
    <property type="protein sequence ID" value="KGO18581.1"/>
    <property type="molecule type" value="Genomic_DNA"/>
</dbReference>
<dbReference type="InterPro" id="IPR029021">
    <property type="entry name" value="Prot-tyrosine_phosphatase-like"/>
</dbReference>
<dbReference type="PROSITE" id="PS00383">
    <property type="entry name" value="TYR_PHOSPHATASE_1"/>
    <property type="match status" value="1"/>
</dbReference>
<dbReference type="Gene3D" id="3.90.190.10">
    <property type="entry name" value="Protein tyrosine phosphatase superfamily"/>
    <property type="match status" value="1"/>
</dbReference>
<dbReference type="InterPro" id="IPR016130">
    <property type="entry name" value="Tyr_Pase_AS"/>
</dbReference>
<organism evidence="1 2">
    <name type="scientific">Oenococcus alcoholitolerans</name>
    <dbReference type="NCBI Taxonomy" id="931074"/>
    <lineage>
        <taxon>Bacteria</taxon>
        <taxon>Bacillati</taxon>
        <taxon>Bacillota</taxon>
        <taxon>Bacilli</taxon>
        <taxon>Lactobacillales</taxon>
        <taxon>Lactobacillaceae</taxon>
        <taxon>Oenococcus</taxon>
    </lineage>
</organism>
<accession>A0ABR4XP20</accession>
<gene>
    <name evidence="1" type="ORF">Q757_10360</name>
</gene>
<dbReference type="SUPFAM" id="SSF52799">
    <property type="entry name" value="(Phosphotyrosine protein) phosphatases II"/>
    <property type="match status" value="1"/>
</dbReference>
<sequence length="137" mass="15717">MIFSQKAYTKFFDLLLKKDPEQSLLFHCTEGKDRTGLATALFYTALGVDTDTIYKDYLLTNDILRERLDQRLEKASKYGASQADLDNIESFMSVDADYLSEAFSTMADLSGDPENYLAEYLHLDDSKIQILRNKYLV</sequence>
<reference evidence="1 2" key="1">
    <citation type="journal article" date="2014" name="Antonie Van Leeuwenhoek">
        <title>Oenococcus alcoholitolerans sp. nov., a lactic acid bacteria isolated from cachaca and ethanol fermentation processes.</title>
        <authorList>
            <person name="Badotti F."/>
            <person name="Moreira A.P."/>
            <person name="Tonon L.A."/>
            <person name="de Lucena B.T."/>
            <person name="Gomes Fde C."/>
            <person name="Kruger R."/>
            <person name="Thompson C.C."/>
            <person name="de Morais M.A.Jr."/>
            <person name="Rosa C.A."/>
            <person name="Thompson F.L."/>
        </authorList>
    </citation>
    <scope>NUCLEOTIDE SEQUENCE [LARGE SCALE GENOMIC DNA]</scope>
    <source>
        <strain evidence="1 2">UFRJ-M7.2.18</strain>
    </source>
</reference>
<dbReference type="Proteomes" id="UP000030023">
    <property type="component" value="Unassembled WGS sequence"/>
</dbReference>
<evidence type="ECO:0000313" key="2">
    <source>
        <dbReference type="Proteomes" id="UP000030023"/>
    </source>
</evidence>
<evidence type="ECO:0000313" key="1">
    <source>
        <dbReference type="EMBL" id="KGO18581.1"/>
    </source>
</evidence>